<evidence type="ECO:0000313" key="2">
    <source>
        <dbReference type="EMBL" id="SDI92661.1"/>
    </source>
</evidence>
<gene>
    <name evidence="2" type="ORF">SAMN05216352_1152</name>
</gene>
<feature type="transmembrane region" description="Helical" evidence="1">
    <location>
        <begin position="143"/>
        <end position="160"/>
    </location>
</feature>
<protein>
    <recommendedName>
        <fullName evidence="4">Ferric reductase like transmembrane component</fullName>
    </recommendedName>
</protein>
<evidence type="ECO:0000313" key="3">
    <source>
        <dbReference type="Proteomes" id="UP000199017"/>
    </source>
</evidence>
<keyword evidence="3" id="KW-1185">Reference proteome</keyword>
<sequence>MLRFLFRLNVVQSLVILIVPTIFVTAFLLLKQPSHIYTKLVDFAAAAMFYFLLAFLLYPLLLGVKYTRRKKLVIFTRIYIRFHIAAAILGTVLLLPHVIGMSFYYSTTNPKALTGLFAVCSFFAVLISGYLRKKRSSGKRRRYHRYTAFLFIVILFVHIVI</sequence>
<reference evidence="2 3" key="1">
    <citation type="submission" date="2016-10" db="EMBL/GenBank/DDBJ databases">
        <authorList>
            <person name="de Groot N.N."/>
        </authorList>
    </citation>
    <scope>NUCLEOTIDE SEQUENCE [LARGE SCALE GENOMIC DNA]</scope>
    <source>
        <strain evidence="3">P4B,CCM 7963,CECT 7998,DSM 25260,IBRC-M 10614,KCTC 13821</strain>
    </source>
</reference>
<feature type="transmembrane region" description="Helical" evidence="1">
    <location>
        <begin position="12"/>
        <end position="30"/>
    </location>
</feature>
<proteinExistence type="predicted"/>
<dbReference type="OrthoDB" id="2871924at2"/>
<feature type="transmembrane region" description="Helical" evidence="1">
    <location>
        <begin position="82"/>
        <end position="106"/>
    </location>
</feature>
<dbReference type="Proteomes" id="UP000199017">
    <property type="component" value="Unassembled WGS sequence"/>
</dbReference>
<feature type="transmembrane region" description="Helical" evidence="1">
    <location>
        <begin position="112"/>
        <end position="131"/>
    </location>
</feature>
<dbReference type="AlphaFoldDB" id="A0A1G8PJE9"/>
<dbReference type="EMBL" id="FNDU01000015">
    <property type="protein sequence ID" value="SDI92661.1"/>
    <property type="molecule type" value="Genomic_DNA"/>
</dbReference>
<keyword evidence="1" id="KW-0812">Transmembrane</keyword>
<organism evidence="2 3">
    <name type="scientific">Alteribacillus bidgolensis</name>
    <dbReference type="NCBI Taxonomy" id="930129"/>
    <lineage>
        <taxon>Bacteria</taxon>
        <taxon>Bacillati</taxon>
        <taxon>Bacillota</taxon>
        <taxon>Bacilli</taxon>
        <taxon>Bacillales</taxon>
        <taxon>Bacillaceae</taxon>
        <taxon>Alteribacillus</taxon>
    </lineage>
</organism>
<feature type="transmembrane region" description="Helical" evidence="1">
    <location>
        <begin position="36"/>
        <end position="61"/>
    </location>
</feature>
<dbReference type="RefSeq" id="WP_091587377.1">
    <property type="nucleotide sequence ID" value="NZ_FNDU01000015.1"/>
</dbReference>
<accession>A0A1G8PJE9</accession>
<evidence type="ECO:0008006" key="4">
    <source>
        <dbReference type="Google" id="ProtNLM"/>
    </source>
</evidence>
<evidence type="ECO:0000256" key="1">
    <source>
        <dbReference type="SAM" id="Phobius"/>
    </source>
</evidence>
<name>A0A1G8PJE9_9BACI</name>
<keyword evidence="1" id="KW-0472">Membrane</keyword>
<keyword evidence="1" id="KW-1133">Transmembrane helix</keyword>